<organism evidence="1 2">
    <name type="scientific">Blautia celeris</name>
    <dbReference type="NCBI Taxonomy" id="2763026"/>
    <lineage>
        <taxon>Bacteria</taxon>
        <taxon>Bacillati</taxon>
        <taxon>Bacillota</taxon>
        <taxon>Clostridia</taxon>
        <taxon>Lachnospirales</taxon>
        <taxon>Lachnospiraceae</taxon>
        <taxon>Blautia</taxon>
    </lineage>
</organism>
<dbReference type="RefSeq" id="WP_186971157.1">
    <property type="nucleotide sequence ID" value="NZ_JACOOU010000018.1"/>
</dbReference>
<dbReference type="Gene3D" id="1.10.10.60">
    <property type="entry name" value="Homeodomain-like"/>
    <property type="match status" value="1"/>
</dbReference>
<name>A0ABR7FMD8_9FIRM</name>
<gene>
    <name evidence="1" type="ORF">H8S76_25475</name>
</gene>
<sequence length="144" mass="17314">MEVTKKMLESYRSNRQEILELEFMLRNRWKSESMISIDTILNYRKGYPVPEGVAGFDQERYERLQNRDMRRKERLEQECKAVEDFVGNIQNSVTRRIFQLYYTEGEKKPTQAKIAKKIHLDRSRISRKIDDYLKDAHKAQNAHV</sequence>
<accession>A0ABR7FMD8</accession>
<protein>
    <recommendedName>
        <fullName evidence="3">RNA polymerase sigma-70 region 4 domain-containing protein</fullName>
    </recommendedName>
</protein>
<proteinExistence type="predicted"/>
<evidence type="ECO:0008006" key="3">
    <source>
        <dbReference type="Google" id="ProtNLM"/>
    </source>
</evidence>
<reference evidence="1 2" key="1">
    <citation type="submission" date="2020-08" db="EMBL/GenBank/DDBJ databases">
        <title>Genome public.</title>
        <authorList>
            <person name="Liu C."/>
            <person name="Sun Q."/>
        </authorList>
    </citation>
    <scope>NUCLEOTIDE SEQUENCE [LARGE SCALE GENOMIC DNA]</scope>
    <source>
        <strain evidence="1 2">NSJ-34</strain>
    </source>
</reference>
<evidence type="ECO:0000313" key="2">
    <source>
        <dbReference type="Proteomes" id="UP000654573"/>
    </source>
</evidence>
<comment type="caution">
    <text evidence="1">The sequence shown here is derived from an EMBL/GenBank/DDBJ whole genome shotgun (WGS) entry which is preliminary data.</text>
</comment>
<dbReference type="EMBL" id="JACOOU010000018">
    <property type="protein sequence ID" value="MBC5675586.1"/>
    <property type="molecule type" value="Genomic_DNA"/>
</dbReference>
<evidence type="ECO:0000313" key="1">
    <source>
        <dbReference type="EMBL" id="MBC5675586.1"/>
    </source>
</evidence>
<dbReference type="Proteomes" id="UP000654573">
    <property type="component" value="Unassembled WGS sequence"/>
</dbReference>
<keyword evidence="2" id="KW-1185">Reference proteome</keyword>